<gene>
    <name evidence="2" type="ORF">GEV33_005599</name>
</gene>
<protein>
    <recommendedName>
        <fullName evidence="4">Reverse transcriptase domain-containing protein</fullName>
    </recommendedName>
</protein>
<dbReference type="EMBL" id="JABDTM020020111">
    <property type="protein sequence ID" value="KAH0817193.1"/>
    <property type="molecule type" value="Genomic_DNA"/>
</dbReference>
<dbReference type="AlphaFoldDB" id="A0A8J6LF89"/>
<proteinExistence type="predicted"/>
<reference evidence="2" key="2">
    <citation type="submission" date="2021-08" db="EMBL/GenBank/DDBJ databases">
        <authorList>
            <person name="Eriksson T."/>
        </authorList>
    </citation>
    <scope>NUCLEOTIDE SEQUENCE</scope>
    <source>
        <strain evidence="2">Stoneville</strain>
        <tissue evidence="2">Whole head</tissue>
    </source>
</reference>
<dbReference type="Proteomes" id="UP000719412">
    <property type="component" value="Unassembled WGS sequence"/>
</dbReference>
<evidence type="ECO:0000256" key="1">
    <source>
        <dbReference type="SAM" id="MobiDB-lite"/>
    </source>
</evidence>
<feature type="compositionally biased region" description="Acidic residues" evidence="1">
    <location>
        <begin position="19"/>
        <end position="35"/>
    </location>
</feature>
<keyword evidence="3" id="KW-1185">Reference proteome</keyword>
<organism evidence="2 3">
    <name type="scientific">Tenebrio molitor</name>
    <name type="common">Yellow mealworm beetle</name>
    <dbReference type="NCBI Taxonomy" id="7067"/>
    <lineage>
        <taxon>Eukaryota</taxon>
        <taxon>Metazoa</taxon>
        <taxon>Ecdysozoa</taxon>
        <taxon>Arthropoda</taxon>
        <taxon>Hexapoda</taxon>
        <taxon>Insecta</taxon>
        <taxon>Pterygota</taxon>
        <taxon>Neoptera</taxon>
        <taxon>Endopterygota</taxon>
        <taxon>Coleoptera</taxon>
        <taxon>Polyphaga</taxon>
        <taxon>Cucujiformia</taxon>
        <taxon>Tenebrionidae</taxon>
        <taxon>Tenebrio</taxon>
    </lineage>
</organism>
<feature type="compositionally biased region" description="Acidic residues" evidence="1">
    <location>
        <begin position="50"/>
        <end position="60"/>
    </location>
</feature>
<name>A0A8J6LF89_TENMO</name>
<sequence length="314" mass="36198">MLLEVWLRWFNALSNREEDPVDEDDDDDEAEDDVSVDVSVAEKSDHETESELEVSEEEELHQEQSDLSRSGNIPSSEERREKTIWIKRVPQIFILEKTRTARHGCPEFGLADFHGGKRPTSRSGHPIIQDFTPQVRIDVVNDYAGRNLVENGERGMIQKHPLITSCSRLCQTSEQRGAKKHPEQERWRDCQALFASGGVDDITNKMIKRLCDRAVINAVLRFGHFPQMRKFADVIHFSEQFGFRKHHSTTDQVFGVIEQIITSFNWKKHTQAVFLDVAKAFDKLYHQGLFHKVIEAGFPIGLAEIFRSHMQNKT</sequence>
<evidence type="ECO:0008006" key="4">
    <source>
        <dbReference type="Google" id="ProtNLM"/>
    </source>
</evidence>
<feature type="region of interest" description="Disordered" evidence="1">
    <location>
        <begin position="17"/>
        <end position="79"/>
    </location>
</feature>
<accession>A0A8J6LF89</accession>
<feature type="compositionally biased region" description="Basic and acidic residues" evidence="1">
    <location>
        <begin position="40"/>
        <end position="49"/>
    </location>
</feature>
<comment type="caution">
    <text evidence="2">The sequence shown here is derived from an EMBL/GenBank/DDBJ whole genome shotgun (WGS) entry which is preliminary data.</text>
</comment>
<reference evidence="2" key="1">
    <citation type="journal article" date="2020" name="J Insects Food Feed">
        <title>The yellow mealworm (Tenebrio molitor) genome: a resource for the emerging insects as food and feed industry.</title>
        <authorList>
            <person name="Eriksson T."/>
            <person name="Andere A."/>
            <person name="Kelstrup H."/>
            <person name="Emery V."/>
            <person name="Picard C."/>
        </authorList>
    </citation>
    <scope>NUCLEOTIDE SEQUENCE</scope>
    <source>
        <strain evidence="2">Stoneville</strain>
        <tissue evidence="2">Whole head</tissue>
    </source>
</reference>
<evidence type="ECO:0000313" key="3">
    <source>
        <dbReference type="Proteomes" id="UP000719412"/>
    </source>
</evidence>
<evidence type="ECO:0000313" key="2">
    <source>
        <dbReference type="EMBL" id="KAH0817193.1"/>
    </source>
</evidence>